<gene>
    <name evidence="1" type="ORF">B2A_13871</name>
</gene>
<sequence length="71" mass="7216">GMTLLAGKAVGAPFVGSIAAALALSEVLRLLHGGPVHQLIDIDLLSLEQRIAVRHAGDFGGLNPGFVMAAT</sequence>
<reference evidence="1" key="1">
    <citation type="submission" date="2013-08" db="EMBL/GenBank/DDBJ databases">
        <authorList>
            <person name="Mendez C."/>
            <person name="Richter M."/>
            <person name="Ferrer M."/>
            <person name="Sanchez J."/>
        </authorList>
    </citation>
    <scope>NUCLEOTIDE SEQUENCE</scope>
</reference>
<reference evidence="1" key="2">
    <citation type="journal article" date="2014" name="ISME J.">
        <title>Microbial stratification in low pH oxic and suboxic macroscopic growths along an acid mine drainage.</title>
        <authorList>
            <person name="Mendez-Garcia C."/>
            <person name="Mesa V."/>
            <person name="Sprenger R.R."/>
            <person name="Richter M."/>
            <person name="Diez M.S."/>
            <person name="Solano J."/>
            <person name="Bargiela R."/>
            <person name="Golyshina O.V."/>
            <person name="Manteca A."/>
            <person name="Ramos J.L."/>
            <person name="Gallego J.R."/>
            <person name="Llorente I."/>
            <person name="Martins Dos Santos V.A."/>
            <person name="Jensen O.N."/>
            <person name="Pelaez A.I."/>
            <person name="Sanchez J."/>
            <person name="Ferrer M."/>
        </authorList>
    </citation>
    <scope>NUCLEOTIDE SEQUENCE</scope>
</reference>
<dbReference type="EMBL" id="AUZZ01010057">
    <property type="protein sequence ID" value="EQD31005.1"/>
    <property type="molecule type" value="Genomic_DNA"/>
</dbReference>
<protein>
    <submittedName>
        <fullName evidence="1">UBA/ThiF-type NAD/FAD binding fold containing protein</fullName>
    </submittedName>
</protein>
<name>T0ZMJ5_9ZZZZ</name>
<feature type="non-terminal residue" evidence="1">
    <location>
        <position position="1"/>
    </location>
</feature>
<proteinExistence type="predicted"/>
<accession>T0ZMJ5</accession>
<comment type="caution">
    <text evidence="1">The sequence shown here is derived from an EMBL/GenBank/DDBJ whole genome shotgun (WGS) entry which is preliminary data.</text>
</comment>
<dbReference type="AlphaFoldDB" id="T0ZMJ5"/>
<evidence type="ECO:0000313" key="1">
    <source>
        <dbReference type="EMBL" id="EQD31005.1"/>
    </source>
</evidence>
<organism evidence="1">
    <name type="scientific">mine drainage metagenome</name>
    <dbReference type="NCBI Taxonomy" id="410659"/>
    <lineage>
        <taxon>unclassified sequences</taxon>
        <taxon>metagenomes</taxon>
        <taxon>ecological metagenomes</taxon>
    </lineage>
</organism>